<evidence type="ECO:0000256" key="9">
    <source>
        <dbReference type="PROSITE-ProRule" id="PRU00042"/>
    </source>
</evidence>
<dbReference type="SMART" id="SM00355">
    <property type="entry name" value="ZnF_C2H2"/>
    <property type="match status" value="4"/>
</dbReference>
<dbReference type="GO" id="GO:0000978">
    <property type="term" value="F:RNA polymerase II cis-regulatory region sequence-specific DNA binding"/>
    <property type="evidence" value="ECO:0007669"/>
    <property type="project" value="TreeGrafter"/>
</dbReference>
<sequence length="252" mass="27641">MRGVIYKCHYEGCVKFFSRKGDLNRHTLIHTQDRPHICSTCGRGFSQASGLKTHQNVHTGDKPHLCTYGCGKAFGDPSSCSRHVKEIHETTNPYRCPGSRCQTSIKRRGMFIQHLRKKHQLSREEAEAHADLLEGATHPVHRGRGRRGRRAGSISPSSSSSSSSSATSEEAAPLIRLPDATLSEYVPQPTVPSYGPPQTFSNYLTVPTYGISRHTSPLSLDPGMVYGLTPSRSSSQTPSLSFSPCPSPCTIY</sequence>
<comment type="subcellular location">
    <subcellularLocation>
        <location evidence="1">Nucleus</location>
    </subcellularLocation>
</comment>
<evidence type="ECO:0000259" key="11">
    <source>
        <dbReference type="PROSITE" id="PS50157"/>
    </source>
</evidence>
<evidence type="ECO:0000256" key="3">
    <source>
        <dbReference type="ARBA" id="ARBA00022723"/>
    </source>
</evidence>
<evidence type="ECO:0000256" key="8">
    <source>
        <dbReference type="ARBA" id="ARBA00023242"/>
    </source>
</evidence>
<dbReference type="GO" id="GO:0000981">
    <property type="term" value="F:DNA-binding transcription factor activity, RNA polymerase II-specific"/>
    <property type="evidence" value="ECO:0007669"/>
    <property type="project" value="TreeGrafter"/>
</dbReference>
<dbReference type="Gene3D" id="3.30.160.60">
    <property type="entry name" value="Classic Zinc Finger"/>
    <property type="match status" value="3"/>
</dbReference>
<evidence type="ECO:0000256" key="6">
    <source>
        <dbReference type="ARBA" id="ARBA00022833"/>
    </source>
</evidence>
<dbReference type="GO" id="GO:0008270">
    <property type="term" value="F:zinc ion binding"/>
    <property type="evidence" value="ECO:0007669"/>
    <property type="project" value="UniProtKB-KW"/>
</dbReference>
<keyword evidence="8" id="KW-0539">Nucleus</keyword>
<dbReference type="Proteomes" id="UP001175211">
    <property type="component" value="Unassembled WGS sequence"/>
</dbReference>
<dbReference type="PANTHER" id="PTHR14003">
    <property type="entry name" value="TRANSCRIPTIONAL REPRESSOR PROTEIN YY"/>
    <property type="match status" value="1"/>
</dbReference>
<dbReference type="SUPFAM" id="SSF57667">
    <property type="entry name" value="beta-beta-alpha zinc fingers"/>
    <property type="match status" value="2"/>
</dbReference>
<comment type="similarity">
    <text evidence="2">Belongs to the krueppel C2H2-type zinc-finger protein family.</text>
</comment>
<evidence type="ECO:0000256" key="4">
    <source>
        <dbReference type="ARBA" id="ARBA00022737"/>
    </source>
</evidence>
<evidence type="ECO:0000256" key="10">
    <source>
        <dbReference type="SAM" id="MobiDB-lite"/>
    </source>
</evidence>
<keyword evidence="5 9" id="KW-0863">Zinc-finger</keyword>
<gene>
    <name evidence="12" type="ORF">EV420DRAFT_140094</name>
</gene>
<keyword evidence="6" id="KW-0862">Zinc</keyword>
<dbReference type="RefSeq" id="XP_060333730.1">
    <property type="nucleotide sequence ID" value="XM_060468996.1"/>
</dbReference>
<dbReference type="GO" id="GO:0005667">
    <property type="term" value="C:transcription regulator complex"/>
    <property type="evidence" value="ECO:0007669"/>
    <property type="project" value="TreeGrafter"/>
</dbReference>
<reference evidence="12" key="1">
    <citation type="submission" date="2023-06" db="EMBL/GenBank/DDBJ databases">
        <authorList>
            <consortium name="Lawrence Berkeley National Laboratory"/>
            <person name="Ahrendt S."/>
            <person name="Sahu N."/>
            <person name="Indic B."/>
            <person name="Wong-Bajracharya J."/>
            <person name="Merenyi Z."/>
            <person name="Ke H.-M."/>
            <person name="Monk M."/>
            <person name="Kocsube S."/>
            <person name="Drula E."/>
            <person name="Lipzen A."/>
            <person name="Balint B."/>
            <person name="Henrissat B."/>
            <person name="Andreopoulos B."/>
            <person name="Martin F.M."/>
            <person name="Harder C.B."/>
            <person name="Rigling D."/>
            <person name="Ford K.L."/>
            <person name="Foster G.D."/>
            <person name="Pangilinan J."/>
            <person name="Papanicolaou A."/>
            <person name="Barry K."/>
            <person name="LaButti K."/>
            <person name="Viragh M."/>
            <person name="Koriabine M."/>
            <person name="Yan M."/>
            <person name="Riley R."/>
            <person name="Champramary S."/>
            <person name="Plett K.L."/>
            <person name="Tsai I.J."/>
            <person name="Slot J."/>
            <person name="Sipos G."/>
            <person name="Plett J."/>
            <person name="Nagy L.G."/>
            <person name="Grigoriev I.V."/>
        </authorList>
    </citation>
    <scope>NUCLEOTIDE SEQUENCE</scope>
    <source>
        <strain evidence="12">CCBAS 213</strain>
    </source>
</reference>
<dbReference type="InterPro" id="IPR013087">
    <property type="entry name" value="Znf_C2H2_type"/>
</dbReference>
<dbReference type="EMBL" id="JAUEPS010000010">
    <property type="protein sequence ID" value="KAK0461992.1"/>
    <property type="molecule type" value="Genomic_DNA"/>
</dbReference>
<feature type="domain" description="C2H2-type" evidence="11">
    <location>
        <begin position="36"/>
        <end position="63"/>
    </location>
</feature>
<keyword evidence="7" id="KW-0238">DNA-binding</keyword>
<evidence type="ECO:0000313" key="13">
    <source>
        <dbReference type="Proteomes" id="UP001175211"/>
    </source>
</evidence>
<organism evidence="12 13">
    <name type="scientific">Armillaria tabescens</name>
    <name type="common">Ringless honey mushroom</name>
    <name type="synonym">Agaricus tabescens</name>
    <dbReference type="NCBI Taxonomy" id="1929756"/>
    <lineage>
        <taxon>Eukaryota</taxon>
        <taxon>Fungi</taxon>
        <taxon>Dikarya</taxon>
        <taxon>Basidiomycota</taxon>
        <taxon>Agaricomycotina</taxon>
        <taxon>Agaricomycetes</taxon>
        <taxon>Agaricomycetidae</taxon>
        <taxon>Agaricales</taxon>
        <taxon>Marasmiineae</taxon>
        <taxon>Physalacriaceae</taxon>
        <taxon>Desarmillaria</taxon>
    </lineage>
</organism>
<keyword evidence="13" id="KW-1185">Reference proteome</keyword>
<protein>
    <recommendedName>
        <fullName evidence="11">C2H2-type domain-containing protein</fullName>
    </recommendedName>
</protein>
<feature type="domain" description="C2H2-type" evidence="11">
    <location>
        <begin position="94"/>
        <end position="124"/>
    </location>
</feature>
<evidence type="ECO:0000256" key="1">
    <source>
        <dbReference type="ARBA" id="ARBA00004123"/>
    </source>
</evidence>
<evidence type="ECO:0000256" key="2">
    <source>
        <dbReference type="ARBA" id="ARBA00006991"/>
    </source>
</evidence>
<dbReference type="AlphaFoldDB" id="A0AA39NAD9"/>
<dbReference type="GeneID" id="85352544"/>
<dbReference type="PANTHER" id="PTHR14003:SF20">
    <property type="entry name" value="FINGER DOMAIN PROTEIN, PUTATIVE (AFU_ORTHOLOGUE AFUA_4G10380)-RELATED"/>
    <property type="match status" value="1"/>
</dbReference>
<feature type="compositionally biased region" description="Low complexity" evidence="10">
    <location>
        <begin position="151"/>
        <end position="165"/>
    </location>
</feature>
<dbReference type="InterPro" id="IPR036236">
    <property type="entry name" value="Znf_C2H2_sf"/>
</dbReference>
<dbReference type="FunFam" id="3.30.160.60:FF:000663">
    <property type="entry name" value="Zinc finger protein 45"/>
    <property type="match status" value="1"/>
</dbReference>
<dbReference type="GO" id="GO:0031519">
    <property type="term" value="C:PcG protein complex"/>
    <property type="evidence" value="ECO:0007669"/>
    <property type="project" value="TreeGrafter"/>
</dbReference>
<evidence type="ECO:0000256" key="5">
    <source>
        <dbReference type="ARBA" id="ARBA00022771"/>
    </source>
</evidence>
<proteinExistence type="inferred from homology"/>
<feature type="region of interest" description="Disordered" evidence="10">
    <location>
        <begin position="132"/>
        <end position="171"/>
    </location>
</feature>
<dbReference type="GO" id="GO:0000785">
    <property type="term" value="C:chromatin"/>
    <property type="evidence" value="ECO:0007669"/>
    <property type="project" value="TreeGrafter"/>
</dbReference>
<keyword evidence="4" id="KW-0677">Repeat</keyword>
<dbReference type="Pfam" id="PF00096">
    <property type="entry name" value="zf-C2H2"/>
    <property type="match status" value="2"/>
</dbReference>
<dbReference type="PROSITE" id="PS50157">
    <property type="entry name" value="ZINC_FINGER_C2H2_2"/>
    <property type="match status" value="4"/>
</dbReference>
<keyword evidence="3" id="KW-0479">Metal-binding</keyword>
<evidence type="ECO:0000313" key="12">
    <source>
        <dbReference type="EMBL" id="KAK0461992.1"/>
    </source>
</evidence>
<evidence type="ECO:0000256" key="7">
    <source>
        <dbReference type="ARBA" id="ARBA00023125"/>
    </source>
</evidence>
<name>A0AA39NAD9_ARMTA</name>
<dbReference type="PROSITE" id="PS00028">
    <property type="entry name" value="ZINC_FINGER_C2H2_1"/>
    <property type="match status" value="4"/>
</dbReference>
<feature type="compositionally biased region" description="Basic residues" evidence="10">
    <location>
        <begin position="139"/>
        <end position="150"/>
    </location>
</feature>
<accession>A0AA39NAD9</accession>
<feature type="domain" description="C2H2-type" evidence="11">
    <location>
        <begin position="64"/>
        <end position="93"/>
    </location>
</feature>
<comment type="caution">
    <text evidence="12">The sequence shown here is derived from an EMBL/GenBank/DDBJ whole genome shotgun (WGS) entry which is preliminary data.</text>
</comment>
<feature type="domain" description="C2H2-type" evidence="11">
    <location>
        <begin position="6"/>
        <end position="35"/>
    </location>
</feature>